<comment type="caution">
    <text evidence="4">The sequence shown here is derived from an EMBL/GenBank/DDBJ whole genome shotgun (WGS) entry which is preliminary data.</text>
</comment>
<dbReference type="InterPro" id="IPR024618">
    <property type="entry name" value="DUF3857"/>
</dbReference>
<dbReference type="Gene3D" id="3.10.620.30">
    <property type="match status" value="1"/>
</dbReference>
<feature type="domain" description="DUF3857" evidence="3">
    <location>
        <begin position="72"/>
        <end position="226"/>
    </location>
</feature>
<organism evidence="4 5">
    <name type="scientific">Flavobacterium aureirubrum</name>
    <dbReference type="NCBI Taxonomy" id="3133147"/>
    <lineage>
        <taxon>Bacteria</taxon>
        <taxon>Pseudomonadati</taxon>
        <taxon>Bacteroidota</taxon>
        <taxon>Flavobacteriia</taxon>
        <taxon>Flavobacteriales</taxon>
        <taxon>Flavobacteriaceae</taxon>
        <taxon>Flavobacterium</taxon>
    </lineage>
</organism>
<evidence type="ECO:0000259" key="3">
    <source>
        <dbReference type="Pfam" id="PF12969"/>
    </source>
</evidence>
<evidence type="ECO:0000259" key="2">
    <source>
        <dbReference type="Pfam" id="PF01841"/>
    </source>
</evidence>
<dbReference type="RefSeq" id="WP_342696070.1">
    <property type="nucleotide sequence ID" value="NZ_JBCGDO010000011.1"/>
</dbReference>
<feature type="signal peptide" evidence="1">
    <location>
        <begin position="1"/>
        <end position="20"/>
    </location>
</feature>
<evidence type="ECO:0000256" key="1">
    <source>
        <dbReference type="SAM" id="SignalP"/>
    </source>
</evidence>
<gene>
    <name evidence="4" type="ORF">WFZ85_09570</name>
</gene>
<accession>A0ABU9NA99</accession>
<dbReference type="EMBL" id="JBCGDO010000011">
    <property type="protein sequence ID" value="MEM0542868.1"/>
    <property type="molecule type" value="Genomic_DNA"/>
</dbReference>
<dbReference type="InterPro" id="IPR002931">
    <property type="entry name" value="Transglutaminase-like"/>
</dbReference>
<feature type="domain" description="Transglutaminase-like" evidence="2">
    <location>
        <begin position="315"/>
        <end position="389"/>
    </location>
</feature>
<dbReference type="Pfam" id="PF01841">
    <property type="entry name" value="Transglut_core"/>
    <property type="match status" value="1"/>
</dbReference>
<keyword evidence="1" id="KW-0732">Signal</keyword>
<proteinExistence type="predicted"/>
<protein>
    <submittedName>
        <fullName evidence="4">DUF3857 domain-containing protein</fullName>
    </submittedName>
</protein>
<dbReference type="Pfam" id="PF12969">
    <property type="entry name" value="DUF3857"/>
    <property type="match status" value="1"/>
</dbReference>
<dbReference type="Gene3D" id="2.60.120.1130">
    <property type="match status" value="1"/>
</dbReference>
<feature type="chain" id="PRO_5046906986" evidence="1">
    <location>
        <begin position="21"/>
        <end position="664"/>
    </location>
</feature>
<sequence>MRSCFLIFFWVFLFSLTSVAQKLELGQVTKAELLEKQHKSDTSAVAAYIFKKAKTDFLYAEENGFTTITTFQIKIKIYKKEGLNWANFKIPYYVGYENLEDENVTIEEGYTYNLENNKVLKTKVKSEGKFTEKINEYWEAKSVTFPNVKVGSIIELEYKLKSENITTLPEFQYQYDIPVNYAEYNSFIPEFYIYKSIRKGYIDLSLDQKIETTSQSFEGKVGYASQTKNLRYKQIISQYKASNIPALIEEDFVNNIANYYGKLEQELQTIRYPEQEPKQIATTWEDVAKSIYDDKDFNAAITSFEYFKNDILSIKNSAQTQEELVKRIFSYVKNRMNWNEKYGYYPRQKVEIAYVEKVGNVAEINLMLVSMLRMSGIDANPVLVSTRENGIAYFPNKTLFNYVIVAVNVNNTILLMDATEKLSDSNRLPVRVLNGSGRLIRKDGTSEEIDLMPKTNSNNVTNIIASINQQGEVAGKVREQYFDYNAFLFRKNHNGFSSQSQVEKLEKIYPGIEISSYTVQNSEELDLPIIENYDFTTSNVVEIIGDKMYFSPFLFLMKTENPFKKEKREYPIDFIYPNKDKVIINFTIPEGYVVETLPKEMALSMPDNLANLRYMISNTGKQIQLVYTHDTNQATIESGYYEILKNFYKKIIEIQTEKIVLKKG</sequence>
<dbReference type="Gene3D" id="2.60.40.3140">
    <property type="match status" value="1"/>
</dbReference>
<name>A0ABU9NA99_9FLAO</name>
<evidence type="ECO:0000313" key="4">
    <source>
        <dbReference type="EMBL" id="MEM0542868.1"/>
    </source>
</evidence>
<keyword evidence="5" id="KW-1185">Reference proteome</keyword>
<evidence type="ECO:0000313" key="5">
    <source>
        <dbReference type="Proteomes" id="UP001460072"/>
    </source>
</evidence>
<dbReference type="Proteomes" id="UP001460072">
    <property type="component" value="Unassembled WGS sequence"/>
</dbReference>
<reference evidence="4 5" key="1">
    <citation type="submission" date="2024-03" db="EMBL/GenBank/DDBJ databases">
        <title>Two novel species of the genus Flavobacterium exhibiting potentially degradation of complex polysaccharides.</title>
        <authorList>
            <person name="Lian X."/>
        </authorList>
    </citation>
    <scope>NUCLEOTIDE SEQUENCE [LARGE SCALE GENOMIC DNA]</scope>
    <source>
        <strain evidence="5">j3</strain>
    </source>
</reference>